<dbReference type="EMBL" id="BGPR01054111">
    <property type="protein sequence ID" value="GBO30900.1"/>
    <property type="molecule type" value="Genomic_DNA"/>
</dbReference>
<gene>
    <name evidence="1" type="ORF">AVEN_205937_1</name>
</gene>
<keyword evidence="2" id="KW-1185">Reference proteome</keyword>
<dbReference type="AlphaFoldDB" id="A0A4Y2W443"/>
<comment type="caution">
    <text evidence="1">The sequence shown here is derived from an EMBL/GenBank/DDBJ whole genome shotgun (WGS) entry which is preliminary data.</text>
</comment>
<proteinExistence type="predicted"/>
<sequence length="100" mass="11342">MPCLRSFGSTARVKGARSHMRGKNLLEVRILLATPVATGEQDVCEETNFSRGRRHQRKTRVVKSALTNLLKAPEVRWFWHPKFSGPSPQVSGRKKCRLSL</sequence>
<protein>
    <submittedName>
        <fullName evidence="1">Uncharacterized protein</fullName>
    </submittedName>
</protein>
<evidence type="ECO:0000313" key="2">
    <source>
        <dbReference type="Proteomes" id="UP000499080"/>
    </source>
</evidence>
<dbReference type="Proteomes" id="UP000499080">
    <property type="component" value="Unassembled WGS sequence"/>
</dbReference>
<reference evidence="1 2" key="1">
    <citation type="journal article" date="2019" name="Sci. Rep.">
        <title>Orb-weaving spider Araneus ventricosus genome elucidates the spidroin gene catalogue.</title>
        <authorList>
            <person name="Kono N."/>
            <person name="Nakamura H."/>
            <person name="Ohtoshi R."/>
            <person name="Moran D.A.P."/>
            <person name="Shinohara A."/>
            <person name="Yoshida Y."/>
            <person name="Fujiwara M."/>
            <person name="Mori M."/>
            <person name="Tomita M."/>
            <person name="Arakawa K."/>
        </authorList>
    </citation>
    <scope>NUCLEOTIDE SEQUENCE [LARGE SCALE GENOMIC DNA]</scope>
</reference>
<name>A0A4Y2W443_ARAVE</name>
<accession>A0A4Y2W443</accession>
<organism evidence="1 2">
    <name type="scientific">Araneus ventricosus</name>
    <name type="common">Orbweaver spider</name>
    <name type="synonym">Epeira ventricosa</name>
    <dbReference type="NCBI Taxonomy" id="182803"/>
    <lineage>
        <taxon>Eukaryota</taxon>
        <taxon>Metazoa</taxon>
        <taxon>Ecdysozoa</taxon>
        <taxon>Arthropoda</taxon>
        <taxon>Chelicerata</taxon>
        <taxon>Arachnida</taxon>
        <taxon>Araneae</taxon>
        <taxon>Araneomorphae</taxon>
        <taxon>Entelegynae</taxon>
        <taxon>Araneoidea</taxon>
        <taxon>Araneidae</taxon>
        <taxon>Araneus</taxon>
    </lineage>
</organism>
<evidence type="ECO:0000313" key="1">
    <source>
        <dbReference type="EMBL" id="GBO30900.1"/>
    </source>
</evidence>